<evidence type="ECO:0000256" key="7">
    <source>
        <dbReference type="ARBA" id="ARBA00022946"/>
    </source>
</evidence>
<feature type="compositionally biased region" description="Polar residues" evidence="14">
    <location>
        <begin position="1"/>
        <end position="11"/>
    </location>
</feature>
<dbReference type="PANTHER" id="PTHR21600">
    <property type="entry name" value="MITOCHONDRIAL RNA PSEUDOURIDINE SYNTHASE"/>
    <property type="match status" value="1"/>
</dbReference>
<evidence type="ECO:0000256" key="10">
    <source>
        <dbReference type="ARBA" id="ARBA00077568"/>
    </source>
</evidence>
<dbReference type="GO" id="GO:0009982">
    <property type="term" value="F:pseudouridine synthase activity"/>
    <property type="evidence" value="ECO:0007669"/>
    <property type="project" value="InterPro"/>
</dbReference>
<keyword evidence="17" id="KW-1185">Reference proteome</keyword>
<evidence type="ECO:0000256" key="8">
    <source>
        <dbReference type="ARBA" id="ARBA00023235"/>
    </source>
</evidence>
<keyword evidence="6 13" id="KW-0694">RNA-binding</keyword>
<dbReference type="SUPFAM" id="SSF55174">
    <property type="entry name" value="Alpha-L RNA-binding motif"/>
    <property type="match status" value="1"/>
</dbReference>
<dbReference type="SMART" id="SM00363">
    <property type="entry name" value="S4"/>
    <property type="match status" value="1"/>
</dbReference>
<dbReference type="Proteomes" id="UP000326939">
    <property type="component" value="Chromosome 2"/>
</dbReference>
<dbReference type="GO" id="GO:0000455">
    <property type="term" value="P:enzyme-directed rRNA pseudouridine synthesis"/>
    <property type="evidence" value="ECO:0007669"/>
    <property type="project" value="TreeGrafter"/>
</dbReference>
<reference evidence="17" key="1">
    <citation type="journal article" date="2019" name="Gigascience">
        <title>De novo genome assembly of the endangered Acer yangbiense, a plant species with extremely small populations endemic to Yunnan Province, China.</title>
        <authorList>
            <person name="Yang J."/>
            <person name="Wariss H.M."/>
            <person name="Tao L."/>
            <person name="Zhang R."/>
            <person name="Yun Q."/>
            <person name="Hollingsworth P."/>
            <person name="Dao Z."/>
            <person name="Luo G."/>
            <person name="Guo H."/>
            <person name="Ma Y."/>
            <person name="Sun W."/>
        </authorList>
    </citation>
    <scope>NUCLEOTIDE SEQUENCE [LARGE SCALE GENOMIC DNA]</scope>
    <source>
        <strain evidence="17">cv. br00</strain>
    </source>
</reference>
<dbReference type="PROSITE" id="PS50889">
    <property type="entry name" value="S4"/>
    <property type="match status" value="1"/>
</dbReference>
<evidence type="ECO:0000256" key="4">
    <source>
        <dbReference type="ARBA" id="ARBA00022528"/>
    </source>
</evidence>
<evidence type="ECO:0000256" key="3">
    <source>
        <dbReference type="ARBA" id="ARBA00010876"/>
    </source>
</evidence>
<dbReference type="GO" id="GO:0003723">
    <property type="term" value="F:RNA binding"/>
    <property type="evidence" value="ECO:0007669"/>
    <property type="project" value="UniProtKB-KW"/>
</dbReference>
<dbReference type="InterPro" id="IPR036986">
    <property type="entry name" value="S4_RNA-bd_sf"/>
</dbReference>
<keyword evidence="4" id="KW-0150">Chloroplast</keyword>
<dbReference type="EMBL" id="VDCV01000002">
    <property type="protein sequence ID" value="KAB5568095.1"/>
    <property type="molecule type" value="Genomic_DNA"/>
</dbReference>
<keyword evidence="7" id="KW-0809">Transit peptide</keyword>
<dbReference type="InterPro" id="IPR020103">
    <property type="entry name" value="PsdUridine_synth_cat_dom_sf"/>
</dbReference>
<dbReference type="InterPro" id="IPR050188">
    <property type="entry name" value="RluA_PseudoU_synthase"/>
</dbReference>
<dbReference type="Gene3D" id="3.30.2350.10">
    <property type="entry name" value="Pseudouridine synthase"/>
    <property type="match status" value="1"/>
</dbReference>
<evidence type="ECO:0000256" key="13">
    <source>
        <dbReference type="PROSITE-ProRule" id="PRU00182"/>
    </source>
</evidence>
<accession>A0A5N5NKH4</accession>
<name>A0A5N5NKH4_9ROSI</name>
<sequence length="519" mass="56565">MKTEVQPTISSTRDKHITKSNKKYKRSKRMLSISSVSRCSAPSLVLSQKPRASRFLTVRSSSTREPNSNQNPGQRTNYSGVKLEESVDSKSGKSRLDSWISSRISGISRARIQSSIKSGLVSVNGKVTDKVSHNVKAGDKVNCVISELRPLRAEPENIPLDIVYEDENVLVVNKPAHMVVHPAPGNATGTLVNGILHHCSLPTVSSKEVLSDAEDVSVDDDDDEGLCSSPYAASVRPGIVHRLDKGTSGLLVVAKDEHSHAHLSEQFKLHTIKRVYVSLTCGVPAPLAGRVDVPIGRDVNNRIRMAAIVEPNRGQARHASSRYKVIEILAGGGSALVEWRLETGRTHQIRAHAKYIGVPLLGDEVYGGTQNMALSLLRSRTQPSCHRQLSLSLSGIERPCLHALALGFTHPCTGKEIHFSCPPPPDFTEILSQLREMGTEKGSISLLEQMPINQMTHPLTFNVDFLCIIGLDSRNCVCGQDDSLKICAIVETPNGQIHGEGKYSGIFMDVMGHNSLRQG</sequence>
<dbReference type="InterPro" id="IPR006224">
    <property type="entry name" value="PsdUridine_synth_RluA-like_CS"/>
</dbReference>
<feature type="compositionally biased region" description="Basic residues" evidence="14">
    <location>
        <begin position="18"/>
        <end position="29"/>
    </location>
</feature>
<keyword evidence="5" id="KW-0934">Plastid</keyword>
<protein>
    <recommendedName>
        <fullName evidence="9">RNA pseudouridine synthase 2, chloroplastic</fullName>
    </recommendedName>
    <alternativeName>
        <fullName evidence="11">RNA pseudouridylate synthase 2</fullName>
    </alternativeName>
    <alternativeName>
        <fullName evidence="10">RNA-uridine isomerase 2</fullName>
    </alternativeName>
</protein>
<dbReference type="InterPro" id="IPR002942">
    <property type="entry name" value="S4_RNA-bd"/>
</dbReference>
<dbReference type="NCBIfam" id="TIGR00005">
    <property type="entry name" value="rluA_subfam"/>
    <property type="match status" value="1"/>
</dbReference>
<comment type="subcellular location">
    <subcellularLocation>
        <location evidence="2">Plastid</location>
        <location evidence="2">Chloroplast</location>
    </subcellularLocation>
</comment>
<feature type="region of interest" description="Disordered" evidence="14">
    <location>
        <begin position="55"/>
        <end position="89"/>
    </location>
</feature>
<evidence type="ECO:0000256" key="14">
    <source>
        <dbReference type="SAM" id="MobiDB-lite"/>
    </source>
</evidence>
<evidence type="ECO:0000256" key="2">
    <source>
        <dbReference type="ARBA" id="ARBA00004229"/>
    </source>
</evidence>
<feature type="active site" evidence="12">
    <location>
        <position position="244"/>
    </location>
</feature>
<dbReference type="InterPro" id="IPR006145">
    <property type="entry name" value="PsdUridine_synth_RsuA/RluA"/>
</dbReference>
<dbReference type="Pfam" id="PF00849">
    <property type="entry name" value="PseudoU_synth_2"/>
    <property type="match status" value="1"/>
</dbReference>
<evidence type="ECO:0000313" key="17">
    <source>
        <dbReference type="Proteomes" id="UP000326939"/>
    </source>
</evidence>
<feature type="region of interest" description="Disordered" evidence="14">
    <location>
        <begin position="1"/>
        <end position="43"/>
    </location>
</feature>
<comment type="similarity">
    <text evidence="3">Belongs to the pseudouridine synthase RluA family.</text>
</comment>
<evidence type="ECO:0000256" key="6">
    <source>
        <dbReference type="ARBA" id="ARBA00022884"/>
    </source>
</evidence>
<comment type="caution">
    <text evidence="16">The sequence shown here is derived from an EMBL/GenBank/DDBJ whole genome shotgun (WGS) entry which is preliminary data.</text>
</comment>
<dbReference type="PANTHER" id="PTHR21600:SF87">
    <property type="entry name" value="RNA PSEUDOURIDYLATE SYNTHASE DOMAIN-CONTAINING PROTEIN 1"/>
    <property type="match status" value="1"/>
</dbReference>
<dbReference type="FunFam" id="3.10.290.10:FF:000024">
    <property type="entry name" value="RNA pseudouridine synthase 2 chloroplastic"/>
    <property type="match status" value="1"/>
</dbReference>
<comment type="catalytic activity">
    <reaction evidence="1">
        <text>a uridine in RNA = a pseudouridine in RNA</text>
        <dbReference type="Rhea" id="RHEA:48348"/>
        <dbReference type="Rhea" id="RHEA-COMP:12068"/>
        <dbReference type="Rhea" id="RHEA-COMP:12069"/>
        <dbReference type="ChEBI" id="CHEBI:65314"/>
        <dbReference type="ChEBI" id="CHEBI:65315"/>
    </reaction>
</comment>
<organism evidence="16 17">
    <name type="scientific">Salix brachista</name>
    <dbReference type="NCBI Taxonomy" id="2182728"/>
    <lineage>
        <taxon>Eukaryota</taxon>
        <taxon>Viridiplantae</taxon>
        <taxon>Streptophyta</taxon>
        <taxon>Embryophyta</taxon>
        <taxon>Tracheophyta</taxon>
        <taxon>Spermatophyta</taxon>
        <taxon>Magnoliopsida</taxon>
        <taxon>eudicotyledons</taxon>
        <taxon>Gunneridae</taxon>
        <taxon>Pentapetalae</taxon>
        <taxon>rosids</taxon>
        <taxon>fabids</taxon>
        <taxon>Malpighiales</taxon>
        <taxon>Salicaceae</taxon>
        <taxon>Saliceae</taxon>
        <taxon>Salix</taxon>
    </lineage>
</organism>
<dbReference type="InterPro" id="IPR006225">
    <property type="entry name" value="PsdUridine_synth_RluC/D"/>
</dbReference>
<keyword evidence="8" id="KW-0413">Isomerase</keyword>
<dbReference type="AlphaFoldDB" id="A0A5N5NKH4"/>
<dbReference type="CDD" id="cd00165">
    <property type="entry name" value="S4"/>
    <property type="match status" value="1"/>
</dbReference>
<proteinExistence type="inferred from homology"/>
<evidence type="ECO:0000256" key="9">
    <source>
        <dbReference type="ARBA" id="ARBA00073311"/>
    </source>
</evidence>
<dbReference type="PROSITE" id="PS01129">
    <property type="entry name" value="PSI_RLU"/>
    <property type="match status" value="1"/>
</dbReference>
<evidence type="ECO:0000256" key="11">
    <source>
        <dbReference type="ARBA" id="ARBA00083093"/>
    </source>
</evidence>
<evidence type="ECO:0000313" key="16">
    <source>
        <dbReference type="EMBL" id="KAB5568095.1"/>
    </source>
</evidence>
<dbReference type="Gene3D" id="3.10.290.10">
    <property type="entry name" value="RNA-binding S4 domain"/>
    <property type="match status" value="1"/>
</dbReference>
<gene>
    <name evidence="16" type="ORF">DKX38_001888</name>
</gene>
<evidence type="ECO:0000256" key="1">
    <source>
        <dbReference type="ARBA" id="ARBA00000073"/>
    </source>
</evidence>
<evidence type="ECO:0000256" key="5">
    <source>
        <dbReference type="ARBA" id="ARBA00022640"/>
    </source>
</evidence>
<feature type="compositionally biased region" description="Polar residues" evidence="14">
    <location>
        <begin position="58"/>
        <end position="79"/>
    </location>
</feature>
<dbReference type="CDD" id="cd02869">
    <property type="entry name" value="PseudoU_synth_RluA_like"/>
    <property type="match status" value="1"/>
</dbReference>
<dbReference type="SUPFAM" id="SSF55120">
    <property type="entry name" value="Pseudouridine synthase"/>
    <property type="match status" value="1"/>
</dbReference>
<dbReference type="Pfam" id="PF01479">
    <property type="entry name" value="S4"/>
    <property type="match status" value="1"/>
</dbReference>
<dbReference type="GO" id="GO:0009507">
    <property type="term" value="C:chloroplast"/>
    <property type="evidence" value="ECO:0007669"/>
    <property type="project" value="UniProtKB-SubCell"/>
</dbReference>
<evidence type="ECO:0000256" key="12">
    <source>
        <dbReference type="PIRSR" id="PIRSR606225-1"/>
    </source>
</evidence>
<feature type="domain" description="RNA-binding S4" evidence="15">
    <location>
        <begin position="94"/>
        <end position="159"/>
    </location>
</feature>
<evidence type="ECO:0000259" key="15">
    <source>
        <dbReference type="SMART" id="SM00363"/>
    </source>
</evidence>